<evidence type="ECO:0000313" key="1">
    <source>
        <dbReference type="EMBL" id="KAI8019973.1"/>
    </source>
</evidence>
<proteinExistence type="predicted"/>
<protein>
    <submittedName>
        <fullName evidence="1">Leucine-rich repeat receptor-like serine/threonine-protein kinase</fullName>
    </submittedName>
</protein>
<accession>A0ACC0I407</accession>
<evidence type="ECO:0000313" key="2">
    <source>
        <dbReference type="Proteomes" id="UP001060215"/>
    </source>
</evidence>
<organism evidence="1 2">
    <name type="scientific">Camellia lanceoleosa</name>
    <dbReference type="NCBI Taxonomy" id="1840588"/>
    <lineage>
        <taxon>Eukaryota</taxon>
        <taxon>Viridiplantae</taxon>
        <taxon>Streptophyta</taxon>
        <taxon>Embryophyta</taxon>
        <taxon>Tracheophyta</taxon>
        <taxon>Spermatophyta</taxon>
        <taxon>Magnoliopsida</taxon>
        <taxon>eudicotyledons</taxon>
        <taxon>Gunneridae</taxon>
        <taxon>Pentapetalae</taxon>
        <taxon>asterids</taxon>
        <taxon>Ericales</taxon>
        <taxon>Theaceae</taxon>
        <taxon>Camellia</taxon>
    </lineage>
</organism>
<keyword evidence="2" id="KW-1185">Reference proteome</keyword>
<dbReference type="Proteomes" id="UP001060215">
    <property type="component" value="Chromosome 2"/>
</dbReference>
<comment type="caution">
    <text evidence="1">The sequence shown here is derived from an EMBL/GenBank/DDBJ whole genome shotgun (WGS) entry which is preliminary data.</text>
</comment>
<gene>
    <name evidence="1" type="ORF">LOK49_LG04G02418</name>
</gene>
<dbReference type="EMBL" id="CM045759">
    <property type="protein sequence ID" value="KAI8019973.1"/>
    <property type="molecule type" value="Genomic_DNA"/>
</dbReference>
<sequence>MIFNRSMFLFLLQYLVIIDGQPISGYQHHYPPHHSLQTDRAALLAFKKTISSDPYSVLSNWNEVTQVCNFTGVRCNTKRHRATKLILRNAELVGMLSPFIANLTRLRVLQLVNNNFSGIIPPEFSSLQHLSLLWLEGNNLEGEIPDSFSHLTKLALVNLQANKLTGKIPASFFSNCTMLKNVDLSMNFLTGEIPTEIGNCPGLWNLALYNNQLTGEIPFSITNASLMFNLDVENNHLKGELPSEIAANLPELLYLHLSYNNMVSHDNNSNLVPFFTALKNCTILDELELAGMGLGGNLPSSIGQLVGNLTSLLLQENRIAGSIPPTLVNLTQLTVLNLTYNFLSGTIPGEISTLPIELSKLENVQEIDLSSNNLTGIVFPQISSCIALRLINLSHNFLRGQLPETLGDLKNLEAFDVSGNLLSGTIPTSLNKIHTLTFLNLSCNNFAGTIPSGGIFDSVTNLSFLLNWELCGSVPVFIAAICCVIGCRA</sequence>
<reference evidence="1 2" key="1">
    <citation type="journal article" date="2022" name="Plant J.">
        <title>Chromosome-level genome of Camellia lanceoleosa provides a valuable resource for understanding genome evolution and self-incompatibility.</title>
        <authorList>
            <person name="Gong W."/>
            <person name="Xiao S."/>
            <person name="Wang L."/>
            <person name="Liao Z."/>
            <person name="Chang Y."/>
            <person name="Mo W."/>
            <person name="Hu G."/>
            <person name="Li W."/>
            <person name="Zhao G."/>
            <person name="Zhu H."/>
            <person name="Hu X."/>
            <person name="Ji K."/>
            <person name="Xiang X."/>
            <person name="Song Q."/>
            <person name="Yuan D."/>
            <person name="Jin S."/>
            <person name="Zhang L."/>
        </authorList>
    </citation>
    <scope>NUCLEOTIDE SEQUENCE [LARGE SCALE GENOMIC DNA]</scope>
    <source>
        <strain evidence="1">SQ_2022a</strain>
    </source>
</reference>
<name>A0ACC0I407_9ERIC</name>